<accession>A0A1W1BYT8</accession>
<organism evidence="1">
    <name type="scientific">hydrothermal vent metagenome</name>
    <dbReference type="NCBI Taxonomy" id="652676"/>
    <lineage>
        <taxon>unclassified sequences</taxon>
        <taxon>metagenomes</taxon>
        <taxon>ecological metagenomes</taxon>
    </lineage>
</organism>
<proteinExistence type="predicted"/>
<protein>
    <submittedName>
        <fullName evidence="1">Uncharacterized protein</fullName>
    </submittedName>
</protein>
<reference evidence="1" key="1">
    <citation type="submission" date="2016-10" db="EMBL/GenBank/DDBJ databases">
        <authorList>
            <person name="de Groot N.N."/>
        </authorList>
    </citation>
    <scope>NUCLEOTIDE SEQUENCE</scope>
</reference>
<gene>
    <name evidence="1" type="ORF">MNB_SM-4-1635</name>
</gene>
<evidence type="ECO:0000313" key="1">
    <source>
        <dbReference type="EMBL" id="SFV58612.1"/>
    </source>
</evidence>
<sequence>MCNFNKQTDDTKALIHLFMTKAADNVGGANFLLELIEAMKAKKPYALSEKNSQVASNHTIIKWNKVVFKDKADLIQVILDDHRSSENPDFNILSEPNAKKRKNILNMVRTLTPLEFTVEPQNPNDGAGFNFKVFEASSDDDVVKLNPIFLTMFFCSTEFTKKALKHKID</sequence>
<dbReference type="AlphaFoldDB" id="A0A1W1BYT8"/>
<name>A0A1W1BYT8_9ZZZZ</name>
<dbReference type="EMBL" id="FPHF01000045">
    <property type="protein sequence ID" value="SFV58612.1"/>
    <property type="molecule type" value="Genomic_DNA"/>
</dbReference>